<reference evidence="2" key="1">
    <citation type="journal article" date="2020" name="mSystems">
        <title>Genome- and Community-Level Interaction Insights into Carbon Utilization and Element Cycling Functions of Hydrothermarchaeota in Hydrothermal Sediment.</title>
        <authorList>
            <person name="Zhou Z."/>
            <person name="Liu Y."/>
            <person name="Xu W."/>
            <person name="Pan J."/>
            <person name="Luo Z.H."/>
            <person name="Li M."/>
        </authorList>
    </citation>
    <scope>NUCLEOTIDE SEQUENCE [LARGE SCALE GENOMIC DNA]</scope>
    <source>
        <strain evidence="2">HyVt-533</strain>
    </source>
</reference>
<keyword evidence="1" id="KW-0472">Membrane</keyword>
<feature type="non-terminal residue" evidence="2">
    <location>
        <position position="92"/>
    </location>
</feature>
<keyword evidence="1" id="KW-0812">Transmembrane</keyword>
<dbReference type="AlphaFoldDB" id="A0A7V5NYP0"/>
<feature type="transmembrane region" description="Helical" evidence="1">
    <location>
        <begin position="42"/>
        <end position="63"/>
    </location>
</feature>
<proteinExistence type="predicted"/>
<evidence type="ECO:0000313" key="2">
    <source>
        <dbReference type="EMBL" id="HHI96642.1"/>
    </source>
</evidence>
<dbReference type="EMBL" id="DROK01000063">
    <property type="protein sequence ID" value="HHI96642.1"/>
    <property type="molecule type" value="Genomic_DNA"/>
</dbReference>
<name>A0A7V5NYP0_9BACT</name>
<accession>A0A7V5NYP0</accession>
<sequence length="92" mass="10259">MLSIKYLKTKNIILLSVGFVCLLWLISIIVQTLELKTEREALIYSLAAFVVASLGGVSFGMYAGNSLEKDANELIRVMKKVSEKDFSEKAKE</sequence>
<protein>
    <submittedName>
        <fullName evidence="2">Uncharacterized protein</fullName>
    </submittedName>
</protein>
<evidence type="ECO:0000256" key="1">
    <source>
        <dbReference type="SAM" id="Phobius"/>
    </source>
</evidence>
<gene>
    <name evidence="2" type="ORF">ENJ96_02195</name>
</gene>
<organism evidence="2">
    <name type="scientific">Thermodesulfatator atlanticus</name>
    <dbReference type="NCBI Taxonomy" id="501497"/>
    <lineage>
        <taxon>Bacteria</taxon>
        <taxon>Pseudomonadati</taxon>
        <taxon>Thermodesulfobacteriota</taxon>
        <taxon>Thermodesulfobacteria</taxon>
        <taxon>Thermodesulfobacteriales</taxon>
        <taxon>Thermodesulfatatoraceae</taxon>
        <taxon>Thermodesulfatator</taxon>
    </lineage>
</organism>
<dbReference type="Proteomes" id="UP000886101">
    <property type="component" value="Unassembled WGS sequence"/>
</dbReference>
<feature type="transmembrane region" description="Helical" evidence="1">
    <location>
        <begin position="12"/>
        <end position="30"/>
    </location>
</feature>
<keyword evidence="1" id="KW-1133">Transmembrane helix</keyword>
<comment type="caution">
    <text evidence="2">The sequence shown here is derived from an EMBL/GenBank/DDBJ whole genome shotgun (WGS) entry which is preliminary data.</text>
</comment>